<reference evidence="1" key="1">
    <citation type="submission" date="2022-03" db="EMBL/GenBank/DDBJ databases">
        <authorList>
            <person name="Martin C."/>
        </authorList>
    </citation>
    <scope>NUCLEOTIDE SEQUENCE</scope>
</reference>
<evidence type="ECO:0000313" key="1">
    <source>
        <dbReference type="EMBL" id="CAH1794503.1"/>
    </source>
</evidence>
<protein>
    <submittedName>
        <fullName evidence="1">Uncharacterized protein</fullName>
    </submittedName>
</protein>
<gene>
    <name evidence="1" type="ORF">OFUS_LOCUS19183</name>
</gene>
<comment type="caution">
    <text evidence="1">The sequence shown here is derived from an EMBL/GenBank/DDBJ whole genome shotgun (WGS) entry which is preliminary data.</text>
</comment>
<keyword evidence="2" id="KW-1185">Reference proteome</keyword>
<name>A0A8S4PMX7_OWEFU</name>
<evidence type="ECO:0000313" key="2">
    <source>
        <dbReference type="Proteomes" id="UP000749559"/>
    </source>
</evidence>
<dbReference type="AlphaFoldDB" id="A0A8S4PMX7"/>
<dbReference type="Proteomes" id="UP000749559">
    <property type="component" value="Unassembled WGS sequence"/>
</dbReference>
<sequence>MNHHVNAGRKQSEMLAMAKYALEFFNIQFGIDVDNVSDAKVIAGEPVTDEAQGLIFAPGILPKRGKLRLDVAISADGSKRYKEAYISDAGWSVTAIKPFTCAGRFKGILKPGWSVVYGDYVINCDDHSDPLVISYKSKCPIGNVELSTSGDTFSYRVELFSELFGRGVGQVTCTDVPPKTFTTAVMTFPPILHID</sequence>
<accession>A0A8S4PMX7</accession>
<proteinExistence type="predicted"/>
<dbReference type="EMBL" id="CAIIXF020000009">
    <property type="protein sequence ID" value="CAH1794503.1"/>
    <property type="molecule type" value="Genomic_DNA"/>
</dbReference>
<organism evidence="1 2">
    <name type="scientific">Owenia fusiformis</name>
    <name type="common">Polychaete worm</name>
    <dbReference type="NCBI Taxonomy" id="6347"/>
    <lineage>
        <taxon>Eukaryota</taxon>
        <taxon>Metazoa</taxon>
        <taxon>Spiralia</taxon>
        <taxon>Lophotrochozoa</taxon>
        <taxon>Annelida</taxon>
        <taxon>Polychaeta</taxon>
        <taxon>Sedentaria</taxon>
        <taxon>Canalipalpata</taxon>
        <taxon>Sabellida</taxon>
        <taxon>Oweniida</taxon>
        <taxon>Oweniidae</taxon>
        <taxon>Owenia</taxon>
    </lineage>
</organism>